<dbReference type="InterPro" id="IPR056546">
    <property type="entry name" value="MreB_MamK-like"/>
</dbReference>
<dbReference type="PATRIC" id="fig|620833.3.peg.44"/>
<comment type="caution">
    <text evidence="1">The sequence shown here is derived from an EMBL/GenBank/DDBJ whole genome shotgun (WGS) entry which is preliminary data.</text>
</comment>
<dbReference type="InterPro" id="IPR043129">
    <property type="entry name" value="ATPase_NBD"/>
</dbReference>
<dbReference type="Pfam" id="PF06723">
    <property type="entry name" value="MreB_Mbl"/>
    <property type="match status" value="1"/>
</dbReference>
<dbReference type="Proteomes" id="UP000005809">
    <property type="component" value="Unassembled WGS sequence"/>
</dbReference>
<dbReference type="AlphaFoldDB" id="K1HHJ1"/>
<name>K1HHJ1_9FUSO</name>
<evidence type="ECO:0000313" key="1">
    <source>
        <dbReference type="EMBL" id="EKA94828.1"/>
    </source>
</evidence>
<protein>
    <submittedName>
        <fullName evidence="1">Protein mreBH</fullName>
    </submittedName>
</protein>
<dbReference type="EMBL" id="ACIF01000011">
    <property type="protein sequence ID" value="EKA94828.1"/>
    <property type="molecule type" value="Genomic_DNA"/>
</dbReference>
<reference evidence="1 2" key="1">
    <citation type="submission" date="2012-05" db="EMBL/GenBank/DDBJ databases">
        <title>The Genome Sequence of Fusobacterium periodontium Oral Taxon 201 Strain D10.</title>
        <authorList>
            <consortium name="The Broad Institute Genome Sequencing Platform"/>
            <consortium name="The Broad Institute Genome Sequencing Center for Infectious Disease"/>
            <person name="Earl A."/>
            <person name="Ward D."/>
            <person name="Feldgarden M."/>
            <person name="Gevers D."/>
            <person name="Strauss J."/>
            <person name="Sibley C."/>
            <person name="White A."/>
            <person name="Ambrose C.E."/>
            <person name="Allen-Vercoe E."/>
            <person name="Walker B."/>
            <person name="Young S.K."/>
            <person name="Zeng Q."/>
            <person name="Gargeya S."/>
            <person name="Fitzgerald M."/>
            <person name="Haas B."/>
            <person name="Abouelleil A."/>
            <person name="Alvarado L."/>
            <person name="Arachchi H.M."/>
            <person name="Berlin A.M."/>
            <person name="Chapman S.B."/>
            <person name="Goldberg J."/>
            <person name="Griggs A."/>
            <person name="Gujja S."/>
            <person name="Hansen M."/>
            <person name="Howarth C."/>
            <person name="Imamovic A."/>
            <person name="Larimer J."/>
            <person name="McCowan C."/>
            <person name="Montmayeur A."/>
            <person name="Murphy C."/>
            <person name="Neiman D."/>
            <person name="Pearson M."/>
            <person name="Priest M."/>
            <person name="Roberts A."/>
            <person name="Saif S."/>
            <person name="Shea T."/>
            <person name="Sisk P."/>
            <person name="Sykes S."/>
            <person name="Wortman J."/>
            <person name="Nusbaum C."/>
            <person name="Birren B."/>
        </authorList>
    </citation>
    <scope>NUCLEOTIDE SEQUENCE [LARGE SCALE GENOMIC DNA]</scope>
    <source>
        <strain evidence="1 2">D10</strain>
    </source>
</reference>
<proteinExistence type="predicted"/>
<accession>K1HHJ1</accession>
<sequence>MGFFNFRANRSIGIDLGTANTLVYSKKHKKIVLNEPSVVAVEKETKKY</sequence>
<gene>
    <name evidence="1" type="ORF">FPOG_00589</name>
</gene>
<dbReference type="Gene3D" id="3.30.420.40">
    <property type="match status" value="1"/>
</dbReference>
<dbReference type="HOGENOM" id="CLU_3153188_0_0_0"/>
<evidence type="ECO:0000313" key="2">
    <source>
        <dbReference type="Proteomes" id="UP000005809"/>
    </source>
</evidence>
<organism evidence="1 2">
    <name type="scientific">Fusobacterium periodonticum D10</name>
    <dbReference type="NCBI Taxonomy" id="620833"/>
    <lineage>
        <taxon>Bacteria</taxon>
        <taxon>Fusobacteriati</taxon>
        <taxon>Fusobacteriota</taxon>
        <taxon>Fusobacteriia</taxon>
        <taxon>Fusobacteriales</taxon>
        <taxon>Fusobacteriaceae</taxon>
        <taxon>Fusobacterium</taxon>
    </lineage>
</organism>
<dbReference type="SUPFAM" id="SSF53067">
    <property type="entry name" value="Actin-like ATPase domain"/>
    <property type="match status" value="1"/>
</dbReference>